<dbReference type="EMBL" id="FNXT01001197">
    <property type="protein sequence ID" value="SZX73728.1"/>
    <property type="molecule type" value="Genomic_DNA"/>
</dbReference>
<reference evidence="3 4" key="1">
    <citation type="submission" date="2016-10" db="EMBL/GenBank/DDBJ databases">
        <authorList>
            <person name="Cai Z."/>
        </authorList>
    </citation>
    <scope>NUCLEOTIDE SEQUENCE [LARGE SCALE GENOMIC DNA]</scope>
</reference>
<dbReference type="PANTHER" id="PTHR12205">
    <property type="entry name" value="CENTROMERE/KINETOCHORE PROTEIN ZW10"/>
    <property type="match status" value="1"/>
</dbReference>
<sequence length="763" mass="81733">MVAFDVTSLVPASVWNEGPTPGALQEMLDSIDKHTEQVRSDLFYNMMSSLAGSADLSVLKAMASLDGISSSSGTEQWVAQHANKYMEMQEHVAKLQAELKAAQAAADLEATLKEFKGFLDNGQFNDAAYHLVQLRKILEDTSSSSSSSDNGGYSKGGMPLASAELMQLQEACTRCTRDLEEALESSLAEAFDCALDHGVITITSALPGGGDVGDLWGAMELAGSAERHLAAIADKLLQQVLPHVLNGTALLHCQLSGESEARIQWYAAQPQPDGSFSTEHVEQACMQLLALLAQALFRQRPSTLREFGGCFWGGFVGQYQAAFLQQVQGSSVALLQARQEAARQMEQQAVAVGLAEPGSDLASCLSRAIQQSYHVVQEQYLAEARELLASHDRLAPPVVVGQPLPLDAGFYQRYKEGRVKAWEVLDPPSGWDVSGPVLATGYYHVSATVLQQVMMIDDALAHACHQGDTSMAQAIVGAVSKMSAMFSSMLPAPAAADAPSLALLRHNDLQYLAGHLLVLPFLFGPELKALLGSYVWLGNDALRLRGAARAAFNDVVSGQQASIRQELQPLLQWSAALAAGKPMPPKEAEAAAAARDKATPATLYTLRRAGKDLWGTLAPGVALEASQQLLDTLAGLLVGDVLKKQDIGESEASELVQLYRPLAEKAVQELLGDVDLSSQGSLEGLDLRDLVAGALHHRCGALRKLDAVLGLLAARLAAIVDAWERGQLAAAGLSLVEVRRLVVALFEDTDYRAQCLQRMECCE</sequence>
<name>A0A383W7W9_TETOB</name>
<evidence type="ECO:0000259" key="2">
    <source>
        <dbReference type="Pfam" id="PF22766"/>
    </source>
</evidence>
<dbReference type="GO" id="GO:0005737">
    <property type="term" value="C:cytoplasm"/>
    <property type="evidence" value="ECO:0007669"/>
    <property type="project" value="GOC"/>
</dbReference>
<dbReference type="GO" id="GO:0006888">
    <property type="term" value="P:endoplasmic reticulum to Golgi vesicle-mediated transport"/>
    <property type="evidence" value="ECO:0007669"/>
    <property type="project" value="TreeGrafter"/>
</dbReference>
<feature type="coiled-coil region" evidence="1">
    <location>
        <begin position="78"/>
        <end position="105"/>
    </location>
</feature>
<dbReference type="Pfam" id="PF22766">
    <property type="entry name" value="ZW10_C2"/>
    <property type="match status" value="1"/>
</dbReference>
<dbReference type="InterPro" id="IPR046362">
    <property type="entry name" value="Zw10/DSL1_C_sf"/>
</dbReference>
<evidence type="ECO:0000313" key="3">
    <source>
        <dbReference type="EMBL" id="SZX73728.1"/>
    </source>
</evidence>
<dbReference type="STRING" id="3088.A0A383W7W9"/>
<dbReference type="Proteomes" id="UP000256970">
    <property type="component" value="Unassembled WGS sequence"/>
</dbReference>
<gene>
    <name evidence="3" type="ORF">BQ4739_LOCUS13981</name>
</gene>
<dbReference type="GO" id="GO:0007094">
    <property type="term" value="P:mitotic spindle assembly checkpoint signaling"/>
    <property type="evidence" value="ECO:0007669"/>
    <property type="project" value="TreeGrafter"/>
</dbReference>
<dbReference type="PANTHER" id="PTHR12205:SF0">
    <property type="entry name" value="CENTROMERE_KINETOCHORE PROTEIN ZW10 HOMOLOG"/>
    <property type="match status" value="1"/>
</dbReference>
<evidence type="ECO:0000313" key="4">
    <source>
        <dbReference type="Proteomes" id="UP000256970"/>
    </source>
</evidence>
<feature type="domain" description="ZW10 C-terminal helical" evidence="2">
    <location>
        <begin position="601"/>
        <end position="759"/>
    </location>
</feature>
<dbReference type="AlphaFoldDB" id="A0A383W7W9"/>
<evidence type="ECO:0000256" key="1">
    <source>
        <dbReference type="SAM" id="Coils"/>
    </source>
</evidence>
<keyword evidence="4" id="KW-1185">Reference proteome</keyword>
<dbReference type="Gene3D" id="1.10.357.150">
    <property type="match status" value="1"/>
</dbReference>
<proteinExistence type="predicted"/>
<dbReference type="InterPro" id="IPR055148">
    <property type="entry name" value="ZW10_C_2"/>
</dbReference>
<keyword evidence="1" id="KW-0175">Coiled coil</keyword>
<accession>A0A383W7W9</accession>
<protein>
    <recommendedName>
        <fullName evidence="2">ZW10 C-terminal helical domain-containing protein</fullName>
    </recommendedName>
</protein>
<dbReference type="GO" id="GO:1990423">
    <property type="term" value="C:RZZ complex"/>
    <property type="evidence" value="ECO:0007669"/>
    <property type="project" value="TreeGrafter"/>
</dbReference>
<organism evidence="3 4">
    <name type="scientific">Tetradesmus obliquus</name>
    <name type="common">Green alga</name>
    <name type="synonym">Acutodesmus obliquus</name>
    <dbReference type="NCBI Taxonomy" id="3088"/>
    <lineage>
        <taxon>Eukaryota</taxon>
        <taxon>Viridiplantae</taxon>
        <taxon>Chlorophyta</taxon>
        <taxon>core chlorophytes</taxon>
        <taxon>Chlorophyceae</taxon>
        <taxon>CS clade</taxon>
        <taxon>Sphaeropleales</taxon>
        <taxon>Scenedesmaceae</taxon>
        <taxon>Tetradesmus</taxon>
    </lineage>
</organism>